<sequence length="60" mass="6577">MPIICYAARSPLGRTSYPSAIPLLSLALTFIRKLIRNEVTGVGGFWGTYTTYILSITSSH</sequence>
<dbReference type="Proteomes" id="UP000323801">
    <property type="component" value="Segment"/>
</dbReference>
<evidence type="ECO:0000313" key="2">
    <source>
        <dbReference type="Proteomes" id="UP000323801"/>
    </source>
</evidence>
<accession>A0A5B9N936</accession>
<keyword evidence="2" id="KW-1185">Reference proteome</keyword>
<evidence type="ECO:0000313" key="1">
    <source>
        <dbReference type="EMBL" id="QEG10119.1"/>
    </source>
</evidence>
<name>A0A5B9N936_9CAUD</name>
<dbReference type="EMBL" id="MN101220">
    <property type="protein sequence ID" value="QEG10119.1"/>
    <property type="molecule type" value="Genomic_DNA"/>
</dbReference>
<reference evidence="1 2" key="1">
    <citation type="submission" date="2019-06" db="EMBL/GenBank/DDBJ databases">
        <title>Comparative genomics of Klebsiella bacteriophages in the elucidation of host range specificity.</title>
        <authorList>
            <person name="Ku H."/>
            <person name="Brown T."/>
            <person name="Kabwe M."/>
            <person name="Chan H.T."/>
            <person name="Petrovski S."/>
            <person name="Tucci J."/>
        </authorList>
    </citation>
    <scope>NUCLEOTIDE SEQUENCE [LARGE SCALE GENOMIC DNA]</scope>
</reference>
<gene>
    <name evidence="1" type="ORF">KMI6_10</name>
</gene>
<organism evidence="1 2">
    <name type="scientific">Klebsiella phage KMI6</name>
    <dbReference type="NCBI Taxonomy" id="2601617"/>
    <lineage>
        <taxon>Viruses</taxon>
        <taxon>Duplodnaviria</taxon>
        <taxon>Heunggongvirae</taxon>
        <taxon>Uroviricota</taxon>
        <taxon>Caudoviricetes</taxon>
        <taxon>Autographivirales</taxon>
        <taxon>Autoscriptoviridae</taxon>
        <taxon>Slopekvirinae</taxon>
        <taxon>Drulisvirus</taxon>
        <taxon>Drulisvirus KMI6</taxon>
    </lineage>
</organism>
<proteinExistence type="predicted"/>
<protein>
    <submittedName>
        <fullName evidence="1">Uncharacterized protein</fullName>
    </submittedName>
</protein>